<feature type="domain" description="Amidohydrolase-related" evidence="10">
    <location>
        <begin position="52"/>
        <end position="270"/>
    </location>
</feature>
<comment type="similarity">
    <text evidence="1 5">Belongs to the metallo-dependent hydrolases superfamily. NagA family.</text>
</comment>
<feature type="binding site" evidence="8">
    <location>
        <position position="220"/>
    </location>
    <ligand>
        <name>Zn(2+)</name>
        <dbReference type="ChEBI" id="CHEBI:29105"/>
    </ligand>
</feature>
<dbReference type="InterPro" id="IPR032466">
    <property type="entry name" value="Metal_Hydrolase"/>
</dbReference>
<dbReference type="Gene3D" id="3.20.20.140">
    <property type="entry name" value="Metal-dependent hydrolases"/>
    <property type="match status" value="1"/>
</dbReference>
<dbReference type="Proteomes" id="UP000187941">
    <property type="component" value="Chromosome"/>
</dbReference>
<keyword evidence="4 5" id="KW-0119">Carbohydrate metabolism</keyword>
<evidence type="ECO:0000259" key="10">
    <source>
        <dbReference type="Pfam" id="PF01979"/>
    </source>
</evidence>
<feature type="binding site" evidence="8">
    <location>
        <position position="130"/>
    </location>
    <ligand>
        <name>Zn(2+)</name>
        <dbReference type="ChEBI" id="CHEBI:29105"/>
    </ligand>
</feature>
<dbReference type="Pfam" id="PF01979">
    <property type="entry name" value="Amidohydro_1"/>
    <property type="match status" value="2"/>
</dbReference>
<feature type="binding site" evidence="7">
    <location>
        <position position="255"/>
    </location>
    <ligand>
        <name>substrate</name>
    </ligand>
</feature>
<feature type="region of interest" description="Disordered" evidence="9">
    <location>
        <begin position="308"/>
        <end position="344"/>
    </location>
</feature>
<evidence type="ECO:0000256" key="2">
    <source>
        <dbReference type="ARBA" id="ARBA00022723"/>
    </source>
</evidence>
<evidence type="ECO:0000256" key="9">
    <source>
        <dbReference type="SAM" id="MobiDB-lite"/>
    </source>
</evidence>
<evidence type="ECO:0000256" key="1">
    <source>
        <dbReference type="ARBA" id="ARBA00010716"/>
    </source>
</evidence>
<comment type="cofactor">
    <cofactor evidence="8">
        <name>a divalent metal cation</name>
        <dbReference type="ChEBI" id="CHEBI:60240"/>
    </cofactor>
    <text evidence="8">Binds 1 divalent metal cation per subunit.</text>
</comment>
<protein>
    <submittedName>
        <fullName evidence="11">N-acetylglucosamine-6-phosphate deacetylase</fullName>
    </submittedName>
</protein>
<feature type="binding site" evidence="7">
    <location>
        <begin position="223"/>
        <end position="224"/>
    </location>
    <ligand>
        <name>substrate</name>
    </ligand>
</feature>
<feature type="binding site" evidence="7">
    <location>
        <position position="141"/>
    </location>
    <ligand>
        <name>substrate</name>
    </ligand>
</feature>
<sequence length="421" mass="45169">MILLTNATVFTGDTWLNGASVRIEHGRIREVTNAPVYDFVRSSDVIDCEGDYLVPGLIDLQLYGGSQLFLNDQPTPATVRHIYETHARNGTTTLLPTIHSTSLDVMQQAIAAVQTVRAEMPLGVPGIHVEGPYFNPIKRGAHSAAYVRTPAEGELETLFATNADVILILTLAPEILTPEQFQKIVSLKHTNTRLSLGHSNATYRQATDAFNSGQVPLATHLYNAMRGFESREPGVVGAVFDHPTVRASIIADGYHCDPATIRIAHKLLNGSEDEPGRLFLISDALFASSPGQPGPRAEFSLGEFIVHHEPGESTPGESTPGESTPGESTPGESTPGESTPGRYVNNEGKLAGSALTLLDCVRVCVEKVGLSLTDALQMATVIPAEVVGLHDQIGRIRPGYAANVVRLTKSLAVQSVWRSGL</sequence>
<feature type="compositionally biased region" description="Polar residues" evidence="9">
    <location>
        <begin position="315"/>
        <end position="337"/>
    </location>
</feature>
<dbReference type="Gene3D" id="2.30.40.10">
    <property type="entry name" value="Urease, subunit C, domain 1"/>
    <property type="match status" value="1"/>
</dbReference>
<keyword evidence="3 5" id="KW-0378">Hydrolase</keyword>
<dbReference type="GO" id="GO:0006046">
    <property type="term" value="P:N-acetylglucosamine catabolic process"/>
    <property type="evidence" value="ECO:0007669"/>
    <property type="project" value="TreeGrafter"/>
</dbReference>
<organism evidence="11 12">
    <name type="scientific">Spirosoma montaniterrae</name>
    <dbReference type="NCBI Taxonomy" id="1178516"/>
    <lineage>
        <taxon>Bacteria</taxon>
        <taxon>Pseudomonadati</taxon>
        <taxon>Bacteroidota</taxon>
        <taxon>Cytophagia</taxon>
        <taxon>Cytophagales</taxon>
        <taxon>Cytophagaceae</taxon>
        <taxon>Spirosoma</taxon>
    </lineage>
</organism>
<feature type="domain" description="Amidohydrolase-related" evidence="10">
    <location>
        <begin position="350"/>
        <end position="420"/>
    </location>
</feature>
<dbReference type="GO" id="GO:0008448">
    <property type="term" value="F:N-acetylglucosamine-6-phosphate deacetylase activity"/>
    <property type="evidence" value="ECO:0007669"/>
    <property type="project" value="InterPro"/>
</dbReference>
<dbReference type="InterPro" id="IPR003764">
    <property type="entry name" value="GlcNAc_6-P_deAcase"/>
</dbReference>
<feature type="binding site" evidence="7">
    <location>
        <position position="231"/>
    </location>
    <ligand>
        <name>substrate</name>
    </ligand>
</feature>
<dbReference type="SUPFAM" id="SSF51338">
    <property type="entry name" value="Composite domain of metallo-dependent hydrolases"/>
    <property type="match status" value="1"/>
</dbReference>
<keyword evidence="12" id="KW-1185">Reference proteome</keyword>
<dbReference type="PANTHER" id="PTHR11113">
    <property type="entry name" value="N-ACETYLGLUCOSAMINE-6-PHOSPHATE DEACETYLASE"/>
    <property type="match status" value="1"/>
</dbReference>
<dbReference type="PIRSF" id="PIRSF038994">
    <property type="entry name" value="NagA"/>
    <property type="match status" value="1"/>
</dbReference>
<dbReference type="KEGG" id="smon:AWR27_10505"/>
<evidence type="ECO:0000256" key="8">
    <source>
        <dbReference type="PIRSR" id="PIRSR038994-3"/>
    </source>
</evidence>
<evidence type="ECO:0000313" key="11">
    <source>
        <dbReference type="EMBL" id="AQG79721.1"/>
    </source>
</evidence>
<reference evidence="11 12" key="1">
    <citation type="submission" date="2016-01" db="EMBL/GenBank/DDBJ databases">
        <authorList>
            <person name="Oliw E.H."/>
        </authorList>
    </citation>
    <scope>NUCLEOTIDE SEQUENCE [LARGE SCALE GENOMIC DNA]</scope>
    <source>
        <strain evidence="11 12">DY10</strain>
    </source>
</reference>
<evidence type="ECO:0000256" key="6">
    <source>
        <dbReference type="PIRSR" id="PIRSR038994-1"/>
    </source>
</evidence>
<feature type="binding site" evidence="8">
    <location>
        <position position="198"/>
    </location>
    <ligand>
        <name>Zn(2+)</name>
        <dbReference type="ChEBI" id="CHEBI:29105"/>
    </ligand>
</feature>
<evidence type="ECO:0000256" key="5">
    <source>
        <dbReference type="PIRNR" id="PIRNR038994"/>
    </source>
</evidence>
<dbReference type="InterPro" id="IPR006680">
    <property type="entry name" value="Amidohydro-rel"/>
</dbReference>
<dbReference type="RefSeq" id="WP_077131154.1">
    <property type="nucleotide sequence ID" value="NZ_CP014263.1"/>
</dbReference>
<accession>A0A1P9WWH5</accession>
<evidence type="ECO:0000256" key="4">
    <source>
        <dbReference type="ARBA" id="ARBA00023277"/>
    </source>
</evidence>
<dbReference type="EMBL" id="CP014263">
    <property type="protein sequence ID" value="AQG79721.1"/>
    <property type="molecule type" value="Genomic_DNA"/>
</dbReference>
<evidence type="ECO:0000256" key="3">
    <source>
        <dbReference type="ARBA" id="ARBA00022801"/>
    </source>
</evidence>
<feature type="binding site" evidence="7">
    <location>
        <begin position="350"/>
        <end position="352"/>
    </location>
    <ligand>
        <name>substrate</name>
    </ligand>
</feature>
<dbReference type="AlphaFoldDB" id="A0A1P9WWH5"/>
<dbReference type="InterPro" id="IPR011059">
    <property type="entry name" value="Metal-dep_hydrolase_composite"/>
</dbReference>
<dbReference type="SUPFAM" id="SSF51556">
    <property type="entry name" value="Metallo-dependent hydrolases"/>
    <property type="match status" value="1"/>
</dbReference>
<gene>
    <name evidence="11" type="ORF">AWR27_10505</name>
</gene>
<evidence type="ECO:0000313" key="12">
    <source>
        <dbReference type="Proteomes" id="UP000187941"/>
    </source>
</evidence>
<name>A0A1P9WWH5_9BACT</name>
<dbReference type="PANTHER" id="PTHR11113:SF14">
    <property type="entry name" value="N-ACETYLGLUCOSAMINE-6-PHOSPHATE DEACETYLASE"/>
    <property type="match status" value="1"/>
</dbReference>
<dbReference type="OrthoDB" id="9776488at2"/>
<dbReference type="GO" id="GO:0046872">
    <property type="term" value="F:metal ion binding"/>
    <property type="evidence" value="ECO:0007669"/>
    <property type="project" value="UniProtKB-KW"/>
</dbReference>
<evidence type="ECO:0000256" key="7">
    <source>
        <dbReference type="PIRSR" id="PIRSR038994-2"/>
    </source>
</evidence>
<dbReference type="STRING" id="1178516.AWR27_10505"/>
<keyword evidence="2 8" id="KW-0479">Metal-binding</keyword>
<feature type="active site" description="Proton donor/acceptor" evidence="6">
    <location>
        <position position="283"/>
    </location>
</feature>
<proteinExistence type="inferred from homology"/>